<dbReference type="Pfam" id="PF21118">
    <property type="entry name" value="DosC_2nd"/>
    <property type="match status" value="1"/>
</dbReference>
<dbReference type="GO" id="GO:0020037">
    <property type="term" value="F:heme binding"/>
    <property type="evidence" value="ECO:0007669"/>
    <property type="project" value="InterPro"/>
</dbReference>
<evidence type="ECO:0000313" key="15">
    <source>
        <dbReference type="Proteomes" id="UP000009881"/>
    </source>
</evidence>
<dbReference type="CDD" id="cd14757">
    <property type="entry name" value="GS_EcDosC-like_GGDEF"/>
    <property type="match status" value="1"/>
</dbReference>
<feature type="region of interest" description="Disordered" evidence="12">
    <location>
        <begin position="1"/>
        <end position="28"/>
    </location>
</feature>
<dbReference type="InterPro" id="IPR029787">
    <property type="entry name" value="Nucleotide_cyclase"/>
</dbReference>
<dbReference type="STRING" id="1238182.C882_3016"/>
<gene>
    <name evidence="14" type="ORF">C882_3016</name>
</gene>
<dbReference type="Pfam" id="PF11563">
    <property type="entry name" value="Protoglobin"/>
    <property type="match status" value="1"/>
</dbReference>
<dbReference type="Gene3D" id="3.30.70.270">
    <property type="match status" value="1"/>
</dbReference>
<comment type="cofactor">
    <cofactor evidence="1">
        <name>heme</name>
        <dbReference type="ChEBI" id="CHEBI:30413"/>
    </cofactor>
</comment>
<evidence type="ECO:0000256" key="6">
    <source>
        <dbReference type="ARBA" id="ARBA00022723"/>
    </source>
</evidence>
<evidence type="ECO:0000256" key="10">
    <source>
        <dbReference type="ARBA" id="ARBA00029839"/>
    </source>
</evidence>
<dbReference type="InterPro" id="IPR043128">
    <property type="entry name" value="Rev_trsase/Diguanyl_cyclase"/>
</dbReference>
<dbReference type="AlphaFoldDB" id="K9H2Z3"/>
<sequence length="486" mass="53075">MPNADGGASGAGAGAVSSHMTEGGSGSRAVEANATAVRALSNLWRDTSPALRDRVAACARDDAGALADVFYDTLLNDPKAATYLSHDLVRTRLRASMARWIAEVFSVRDEDDMRTLVERNFHVGAVHARVDIPLTLITLGMRVIKRDMARRLMRNETTLPPEQTGDAILFLGDVLDTLADNMHEAYLSDMVGNVRQRQSLKMHMSGESLALEGERLKASLFDWLRSVMVALYDDEVQAAVLPPLETSDFGLWLNHKADLAFGGMRELDVLREMVAAITRRIAEARAGNHPTIDLIRQLDRDVTEVAFLLSSVTTHAVELETGRDSLTRLLTRRFLPSILQREVAMSMRHGRPFAVMLVDGDHFKAINDTYGHDGGDRVLVSLAETLSGCVRAGDFAFRYGGEEFLLVLAEMNASTLAAKAEAIRREVEARPIDVGDGVKIRVTISVGAALHDGHPDYQRVIKAADDALYAAKDGGRNAVRVAPPPT</sequence>
<dbReference type="InterPro" id="IPR050469">
    <property type="entry name" value="Diguanylate_Cyclase"/>
</dbReference>
<dbReference type="PATRIC" id="fig|1238182.3.peg.764"/>
<dbReference type="SMART" id="SM00267">
    <property type="entry name" value="GGDEF"/>
    <property type="match status" value="1"/>
</dbReference>
<name>K9H2Z3_9PROT</name>
<keyword evidence="9" id="KW-0408">Iron</keyword>
<keyword evidence="6" id="KW-0479">Metal-binding</keyword>
<dbReference type="SUPFAM" id="SSF46458">
    <property type="entry name" value="Globin-like"/>
    <property type="match status" value="1"/>
</dbReference>
<comment type="caution">
    <text evidence="14">The sequence shown here is derived from an EMBL/GenBank/DDBJ whole genome shotgun (WGS) entry which is preliminary data.</text>
</comment>
<evidence type="ECO:0000256" key="12">
    <source>
        <dbReference type="SAM" id="MobiDB-lite"/>
    </source>
</evidence>
<evidence type="ECO:0000313" key="14">
    <source>
        <dbReference type="EMBL" id="EKV31952.1"/>
    </source>
</evidence>
<comment type="catalytic activity">
    <reaction evidence="11">
        <text>2 GTP = 3',3'-c-di-GMP + 2 diphosphate</text>
        <dbReference type="Rhea" id="RHEA:24898"/>
        <dbReference type="ChEBI" id="CHEBI:33019"/>
        <dbReference type="ChEBI" id="CHEBI:37565"/>
        <dbReference type="ChEBI" id="CHEBI:58805"/>
        <dbReference type="EC" id="2.7.7.65"/>
    </reaction>
</comment>
<organism evidence="14 15">
    <name type="scientific">Caenispirillum salinarum AK4</name>
    <dbReference type="NCBI Taxonomy" id="1238182"/>
    <lineage>
        <taxon>Bacteria</taxon>
        <taxon>Pseudomonadati</taxon>
        <taxon>Pseudomonadota</taxon>
        <taxon>Alphaproteobacteria</taxon>
        <taxon>Rhodospirillales</taxon>
        <taxon>Novispirillaceae</taxon>
        <taxon>Caenispirillum</taxon>
    </lineage>
</organism>
<dbReference type="GO" id="GO:0043709">
    <property type="term" value="P:cell adhesion involved in single-species biofilm formation"/>
    <property type="evidence" value="ECO:0007669"/>
    <property type="project" value="TreeGrafter"/>
</dbReference>
<dbReference type="InterPro" id="IPR048442">
    <property type="entry name" value="DosC_2nd"/>
</dbReference>
<dbReference type="PANTHER" id="PTHR45138">
    <property type="entry name" value="REGULATORY COMPONENTS OF SENSORY TRANSDUCTION SYSTEM"/>
    <property type="match status" value="1"/>
</dbReference>
<dbReference type="EMBL" id="ANHY01000004">
    <property type="protein sequence ID" value="EKV31952.1"/>
    <property type="molecule type" value="Genomic_DNA"/>
</dbReference>
<evidence type="ECO:0000256" key="7">
    <source>
        <dbReference type="ARBA" id="ARBA00022741"/>
    </source>
</evidence>
<dbReference type="RefSeq" id="WP_009539213.1">
    <property type="nucleotide sequence ID" value="NZ_ANHY01000004.1"/>
</dbReference>
<evidence type="ECO:0000256" key="8">
    <source>
        <dbReference type="ARBA" id="ARBA00022842"/>
    </source>
</evidence>
<accession>K9H2Z3</accession>
<keyword evidence="7" id="KW-0547">Nucleotide-binding</keyword>
<keyword evidence="5" id="KW-0808">Transferase</keyword>
<dbReference type="InterPro" id="IPR044398">
    <property type="entry name" value="Globin-sensor_dom"/>
</dbReference>
<dbReference type="InterPro" id="IPR009050">
    <property type="entry name" value="Globin-like_sf"/>
</dbReference>
<dbReference type="PROSITE" id="PS50887">
    <property type="entry name" value="GGDEF"/>
    <property type="match status" value="1"/>
</dbReference>
<evidence type="ECO:0000256" key="5">
    <source>
        <dbReference type="ARBA" id="ARBA00022679"/>
    </source>
</evidence>
<dbReference type="GO" id="GO:0046872">
    <property type="term" value="F:metal ion binding"/>
    <property type="evidence" value="ECO:0007669"/>
    <property type="project" value="UniProtKB-KW"/>
</dbReference>
<evidence type="ECO:0000256" key="4">
    <source>
        <dbReference type="ARBA" id="ARBA00022617"/>
    </source>
</evidence>
<dbReference type="Pfam" id="PF00990">
    <property type="entry name" value="GGDEF"/>
    <property type="match status" value="1"/>
</dbReference>
<evidence type="ECO:0000256" key="2">
    <source>
        <dbReference type="ARBA" id="ARBA00012528"/>
    </source>
</evidence>
<dbReference type="NCBIfam" id="TIGR00254">
    <property type="entry name" value="GGDEF"/>
    <property type="match status" value="1"/>
</dbReference>
<dbReference type="InterPro" id="IPR012292">
    <property type="entry name" value="Globin/Proto"/>
</dbReference>
<dbReference type="CDD" id="cd01949">
    <property type="entry name" value="GGDEF"/>
    <property type="match status" value="1"/>
</dbReference>
<dbReference type="GO" id="GO:0052621">
    <property type="term" value="F:diguanylate cyclase activity"/>
    <property type="evidence" value="ECO:0007669"/>
    <property type="project" value="UniProtKB-EC"/>
</dbReference>
<dbReference type="GO" id="GO:0000166">
    <property type="term" value="F:nucleotide binding"/>
    <property type="evidence" value="ECO:0007669"/>
    <property type="project" value="UniProtKB-KW"/>
</dbReference>
<keyword evidence="8" id="KW-0460">Magnesium</keyword>
<dbReference type="Proteomes" id="UP000009881">
    <property type="component" value="Unassembled WGS sequence"/>
</dbReference>
<dbReference type="InterPro" id="IPR039435">
    <property type="entry name" value="DosC_GS"/>
</dbReference>
<dbReference type="EC" id="2.7.7.65" evidence="2"/>
<protein>
    <recommendedName>
        <fullName evidence="3">Diguanylate cyclase DosC</fullName>
        <ecNumber evidence="2">2.7.7.65</ecNumber>
    </recommendedName>
    <alternativeName>
        <fullName evidence="10">Direct oxygen-sensing cyclase</fullName>
    </alternativeName>
</protein>
<keyword evidence="4" id="KW-0349">Heme</keyword>
<dbReference type="PANTHER" id="PTHR45138:SF9">
    <property type="entry name" value="DIGUANYLATE CYCLASE DGCM-RELATED"/>
    <property type="match status" value="1"/>
</dbReference>
<dbReference type="GO" id="GO:0019825">
    <property type="term" value="F:oxygen binding"/>
    <property type="evidence" value="ECO:0007669"/>
    <property type="project" value="InterPro"/>
</dbReference>
<dbReference type="SUPFAM" id="SSF55073">
    <property type="entry name" value="Nucleotide cyclase"/>
    <property type="match status" value="1"/>
</dbReference>
<dbReference type="FunFam" id="3.30.70.270:FF:000001">
    <property type="entry name" value="Diguanylate cyclase domain protein"/>
    <property type="match status" value="1"/>
</dbReference>
<evidence type="ECO:0000256" key="11">
    <source>
        <dbReference type="ARBA" id="ARBA00034247"/>
    </source>
</evidence>
<dbReference type="eggNOG" id="COG2199">
    <property type="taxonomic scope" value="Bacteria"/>
</dbReference>
<dbReference type="UniPathway" id="UPA00599"/>
<evidence type="ECO:0000259" key="13">
    <source>
        <dbReference type="PROSITE" id="PS50887"/>
    </source>
</evidence>
<dbReference type="GO" id="GO:0005886">
    <property type="term" value="C:plasma membrane"/>
    <property type="evidence" value="ECO:0007669"/>
    <property type="project" value="TreeGrafter"/>
</dbReference>
<feature type="domain" description="GGDEF" evidence="13">
    <location>
        <begin position="351"/>
        <end position="484"/>
    </location>
</feature>
<reference evidence="14 15" key="1">
    <citation type="journal article" date="2013" name="Genome Announc.">
        <title>Draft Genome Sequence of an Alphaproteobacterium, Caenispirillum salinarum AK4(T), Isolated from a Solar Saltern.</title>
        <authorList>
            <person name="Khatri I."/>
            <person name="Singh A."/>
            <person name="Korpole S."/>
            <person name="Pinnaka A.K."/>
            <person name="Subramanian S."/>
        </authorList>
    </citation>
    <scope>NUCLEOTIDE SEQUENCE [LARGE SCALE GENOMIC DNA]</scope>
    <source>
        <strain evidence="14 15">AK4</strain>
    </source>
</reference>
<dbReference type="GO" id="GO:1902201">
    <property type="term" value="P:negative regulation of bacterial-type flagellum-dependent cell motility"/>
    <property type="evidence" value="ECO:0007669"/>
    <property type="project" value="TreeGrafter"/>
</dbReference>
<dbReference type="Gene3D" id="1.10.490.10">
    <property type="entry name" value="Globins"/>
    <property type="match status" value="1"/>
</dbReference>
<dbReference type="InterPro" id="IPR000160">
    <property type="entry name" value="GGDEF_dom"/>
</dbReference>
<keyword evidence="15" id="KW-1185">Reference proteome</keyword>
<proteinExistence type="predicted"/>
<evidence type="ECO:0000256" key="9">
    <source>
        <dbReference type="ARBA" id="ARBA00023004"/>
    </source>
</evidence>
<evidence type="ECO:0000256" key="1">
    <source>
        <dbReference type="ARBA" id="ARBA00001971"/>
    </source>
</evidence>
<evidence type="ECO:0000256" key="3">
    <source>
        <dbReference type="ARBA" id="ARBA00015125"/>
    </source>
</evidence>